<keyword evidence="3" id="KW-1185">Reference proteome</keyword>
<keyword evidence="2" id="KW-1133">Transmembrane helix</keyword>
<keyword evidence="2" id="KW-0812">Transmembrane</keyword>
<feature type="region of interest" description="Disordered" evidence="1">
    <location>
        <begin position="78"/>
        <end position="204"/>
    </location>
</feature>
<dbReference type="AlphaFoldDB" id="A0A0K0FAA0"/>
<dbReference type="WBParaSite" id="SVE_0575300.1">
    <property type="protein sequence ID" value="SVE_0575300.1"/>
    <property type="gene ID" value="SVE_0575300"/>
</dbReference>
<evidence type="ECO:0000313" key="4">
    <source>
        <dbReference type="WBParaSite" id="SVE_0575300.1"/>
    </source>
</evidence>
<evidence type="ECO:0000256" key="1">
    <source>
        <dbReference type="SAM" id="MobiDB-lite"/>
    </source>
</evidence>
<keyword evidence="2" id="KW-0472">Membrane</keyword>
<dbReference type="Proteomes" id="UP000035680">
    <property type="component" value="Unassembled WGS sequence"/>
</dbReference>
<evidence type="ECO:0000256" key="2">
    <source>
        <dbReference type="SAM" id="Phobius"/>
    </source>
</evidence>
<protein>
    <submittedName>
        <fullName evidence="4">Uncharacterized protein</fullName>
    </submittedName>
</protein>
<accession>A0A0K0FAA0</accession>
<feature type="compositionally biased region" description="Basic residues" evidence="1">
    <location>
        <begin position="186"/>
        <end position="204"/>
    </location>
</feature>
<evidence type="ECO:0000313" key="3">
    <source>
        <dbReference type="Proteomes" id="UP000035680"/>
    </source>
</evidence>
<name>A0A0K0FAA0_STRVS</name>
<reference evidence="3" key="1">
    <citation type="submission" date="2014-07" db="EMBL/GenBank/DDBJ databases">
        <authorList>
            <person name="Martin A.A"/>
            <person name="De Silva N."/>
        </authorList>
    </citation>
    <scope>NUCLEOTIDE SEQUENCE</scope>
</reference>
<reference evidence="4" key="2">
    <citation type="submission" date="2015-08" db="UniProtKB">
        <authorList>
            <consortium name="WormBaseParasite"/>
        </authorList>
    </citation>
    <scope>IDENTIFICATION</scope>
</reference>
<organism evidence="3 4">
    <name type="scientific">Strongyloides venezuelensis</name>
    <name type="common">Threadworm</name>
    <dbReference type="NCBI Taxonomy" id="75913"/>
    <lineage>
        <taxon>Eukaryota</taxon>
        <taxon>Metazoa</taxon>
        <taxon>Ecdysozoa</taxon>
        <taxon>Nematoda</taxon>
        <taxon>Chromadorea</taxon>
        <taxon>Rhabditida</taxon>
        <taxon>Tylenchina</taxon>
        <taxon>Panagrolaimomorpha</taxon>
        <taxon>Strongyloidoidea</taxon>
        <taxon>Strongyloididae</taxon>
        <taxon>Strongyloides</taxon>
    </lineage>
</organism>
<sequence length="204" mass="23092">MLICAWESLSIFFCIKFYGWILSVGVGFLITCSGRSTFGKNSDAKFGNFDKEFLPNNDDVLIKAKKNPQLCDDEIHMRRKKSSNNDDNDGPPNVSPKDGKNFENELDMTQTPPDNDSDECSDKNRSNKNYSSKKENKLKTCLKSPNTNSDDSISHKKVSFNEKVKIRVVESEDVPSLRSSNDSDGHKRKSKSSIKLNKLRTKKI</sequence>
<feature type="compositionally biased region" description="Basic and acidic residues" evidence="1">
    <location>
        <begin position="159"/>
        <end position="170"/>
    </location>
</feature>
<feature type="transmembrane region" description="Helical" evidence="2">
    <location>
        <begin position="6"/>
        <end position="30"/>
    </location>
</feature>
<proteinExistence type="predicted"/>